<dbReference type="Pfam" id="PF00106">
    <property type="entry name" value="adh_short"/>
    <property type="match status" value="1"/>
</dbReference>
<name>A0A9P7B3G4_RHOMI</name>
<dbReference type="Proteomes" id="UP000777482">
    <property type="component" value="Unassembled WGS sequence"/>
</dbReference>
<dbReference type="OrthoDB" id="9876299at2759"/>
<dbReference type="InterPro" id="IPR052184">
    <property type="entry name" value="SDR_enzymes"/>
</dbReference>
<dbReference type="GO" id="GO:0016616">
    <property type="term" value="F:oxidoreductase activity, acting on the CH-OH group of donors, NAD or NADP as acceptor"/>
    <property type="evidence" value="ECO:0007669"/>
    <property type="project" value="TreeGrafter"/>
</dbReference>
<dbReference type="SUPFAM" id="SSF51735">
    <property type="entry name" value="NAD(P)-binding Rossmann-fold domains"/>
    <property type="match status" value="1"/>
</dbReference>
<sequence length="251" mass="27087">MSSAPAKTYFISGASRGLGLGYTRELLASNPDVRVVAGVRNPSNAQLLDALAAEPANKGRVHIIAWDVDHEDKVRDSARELEASAFVKESGIDTLIVNAGVFVGGHKPPAEMSMDDLRANFRTNVEGAIFTVQYLRPLLESGQAKQIFLISSIVGSMQGFYSQLSAGVSYSMSKAALNMYGVKLARELGDKGYTVLLIHPGYVKTDMNNFDGGGDITTEEAVSSATKNVFLAATPEWNGRYIDYEGKTVPW</sequence>
<keyword evidence="2" id="KW-1185">Reference proteome</keyword>
<organism evidence="1 2">
    <name type="scientific">Rhodotorula mucilaginosa</name>
    <name type="common">Yeast</name>
    <name type="synonym">Rhodotorula rubra</name>
    <dbReference type="NCBI Taxonomy" id="5537"/>
    <lineage>
        <taxon>Eukaryota</taxon>
        <taxon>Fungi</taxon>
        <taxon>Dikarya</taxon>
        <taxon>Basidiomycota</taxon>
        <taxon>Pucciniomycotina</taxon>
        <taxon>Microbotryomycetes</taxon>
        <taxon>Sporidiobolales</taxon>
        <taxon>Sporidiobolaceae</taxon>
        <taxon>Rhodotorula</taxon>
    </lineage>
</organism>
<proteinExistence type="predicted"/>
<evidence type="ECO:0000313" key="2">
    <source>
        <dbReference type="Proteomes" id="UP000777482"/>
    </source>
</evidence>
<dbReference type="PRINTS" id="PR00081">
    <property type="entry name" value="GDHRDH"/>
</dbReference>
<reference evidence="1 2" key="1">
    <citation type="submission" date="2020-11" db="EMBL/GenBank/DDBJ databases">
        <title>Kefir isolates.</title>
        <authorList>
            <person name="Marcisauskas S."/>
            <person name="Kim Y."/>
            <person name="Blasche S."/>
        </authorList>
    </citation>
    <scope>NUCLEOTIDE SEQUENCE [LARGE SCALE GENOMIC DNA]</scope>
    <source>
        <strain evidence="1 2">KR</strain>
    </source>
</reference>
<dbReference type="AlphaFoldDB" id="A0A9P7B3G4"/>
<accession>A0A9P7B3G4</accession>
<dbReference type="PANTHER" id="PTHR45458">
    <property type="entry name" value="SHORT-CHAIN DEHYDROGENASE/REDUCTASE SDR"/>
    <property type="match status" value="1"/>
</dbReference>
<dbReference type="Gene3D" id="3.40.50.720">
    <property type="entry name" value="NAD(P)-binding Rossmann-like Domain"/>
    <property type="match status" value="1"/>
</dbReference>
<dbReference type="InterPro" id="IPR002347">
    <property type="entry name" value="SDR_fam"/>
</dbReference>
<comment type="caution">
    <text evidence="1">The sequence shown here is derived from an EMBL/GenBank/DDBJ whole genome shotgun (WGS) entry which is preliminary data.</text>
</comment>
<gene>
    <name evidence="1" type="ORF">C6P46_000362</name>
</gene>
<dbReference type="InterPro" id="IPR036291">
    <property type="entry name" value="NAD(P)-bd_dom_sf"/>
</dbReference>
<protein>
    <submittedName>
        <fullName evidence="1">Uncharacterized protein</fullName>
    </submittedName>
</protein>
<dbReference type="EMBL" id="PUHQ01000101">
    <property type="protein sequence ID" value="KAG0656206.1"/>
    <property type="molecule type" value="Genomic_DNA"/>
</dbReference>
<dbReference type="PANTHER" id="PTHR45458:SF1">
    <property type="entry name" value="SHORT CHAIN DEHYDROGENASE"/>
    <property type="match status" value="1"/>
</dbReference>
<dbReference type="CDD" id="cd05325">
    <property type="entry name" value="carb_red_sniffer_like_SDR_c"/>
    <property type="match status" value="1"/>
</dbReference>
<evidence type="ECO:0000313" key="1">
    <source>
        <dbReference type="EMBL" id="KAG0656206.1"/>
    </source>
</evidence>